<protein>
    <submittedName>
        <fullName evidence="3">Gibberellin receptor GID1</fullName>
    </submittedName>
</protein>
<accession>A0AAD8N7H1</accession>
<dbReference type="Gene3D" id="3.40.50.1820">
    <property type="entry name" value="alpha/beta hydrolase"/>
    <property type="match status" value="1"/>
</dbReference>
<organism evidence="3 4">
    <name type="scientific">Heracleum sosnowskyi</name>
    <dbReference type="NCBI Taxonomy" id="360622"/>
    <lineage>
        <taxon>Eukaryota</taxon>
        <taxon>Viridiplantae</taxon>
        <taxon>Streptophyta</taxon>
        <taxon>Embryophyta</taxon>
        <taxon>Tracheophyta</taxon>
        <taxon>Spermatophyta</taxon>
        <taxon>Magnoliopsida</taxon>
        <taxon>eudicotyledons</taxon>
        <taxon>Gunneridae</taxon>
        <taxon>Pentapetalae</taxon>
        <taxon>asterids</taxon>
        <taxon>campanulids</taxon>
        <taxon>Apiales</taxon>
        <taxon>Apiaceae</taxon>
        <taxon>Apioideae</taxon>
        <taxon>apioid superclade</taxon>
        <taxon>Tordylieae</taxon>
        <taxon>Tordyliinae</taxon>
        <taxon>Heracleum</taxon>
    </lineage>
</organism>
<dbReference type="SUPFAM" id="SSF53474">
    <property type="entry name" value="alpha/beta-Hydrolases"/>
    <property type="match status" value="1"/>
</dbReference>
<dbReference type="AlphaFoldDB" id="A0AAD8N7H1"/>
<comment type="caution">
    <text evidence="3">The sequence shown here is derived from an EMBL/GenBank/DDBJ whole genome shotgun (WGS) entry which is preliminary data.</text>
</comment>
<dbReference type="InterPro" id="IPR013094">
    <property type="entry name" value="AB_hydrolase_3"/>
</dbReference>
<dbReference type="InterPro" id="IPR029058">
    <property type="entry name" value="AB_hydrolase_fold"/>
</dbReference>
<dbReference type="Proteomes" id="UP001237642">
    <property type="component" value="Unassembled WGS sequence"/>
</dbReference>
<dbReference type="EMBL" id="JAUIZM010000001">
    <property type="protein sequence ID" value="KAK1404625.1"/>
    <property type="molecule type" value="Genomic_DNA"/>
</dbReference>
<dbReference type="PANTHER" id="PTHR23024">
    <property type="entry name" value="ARYLACETAMIDE DEACETYLASE"/>
    <property type="match status" value="1"/>
</dbReference>
<feature type="domain" description="Alpha/beta hydrolase fold-3" evidence="2">
    <location>
        <begin position="76"/>
        <end position="299"/>
    </location>
</feature>
<evidence type="ECO:0000256" key="1">
    <source>
        <dbReference type="ARBA" id="ARBA00010515"/>
    </source>
</evidence>
<dbReference type="GO" id="GO:0016787">
    <property type="term" value="F:hydrolase activity"/>
    <property type="evidence" value="ECO:0007669"/>
    <property type="project" value="InterPro"/>
</dbReference>
<dbReference type="PANTHER" id="PTHR23024:SF406">
    <property type="entry name" value="CARBOXYLESTERASE 15-RELATED"/>
    <property type="match status" value="1"/>
</dbReference>
<proteinExistence type="inferred from homology"/>
<sequence length="323" mass="35828">MGSLPRVVEDCHGFIQVYSDGFIFRLDDNLINLNIALQDDGSVIWQDSVFDNRHGLSLRLYKPVSATATSKLPIVYFLHGGGFCLGSRTWHNCHNGCLRLSAALQAVVVAPDYRLAPEHRLPAAIDDSVTGLEWLRDQAKCKSLDKSFLDCADFDRVFVLGDSSGGNVAHHLAVRFGPGSIELSPVRVRGYVLLAPFFGGTERTKSEAEGEPEPILNLETLDRFWRLALPVGKKADHPFANPFGPASPNLELVQLDPILVMAGGRELMKDRIKDYAMRLKGLGKSVDYVEFAGKQHGFFTNDPYSDVSNQLLQLITKFMHKTK</sequence>
<keyword evidence="3" id="KW-0675">Receptor</keyword>
<dbReference type="Pfam" id="PF07859">
    <property type="entry name" value="Abhydrolase_3"/>
    <property type="match status" value="1"/>
</dbReference>
<reference evidence="3" key="1">
    <citation type="submission" date="2023-02" db="EMBL/GenBank/DDBJ databases">
        <title>Genome of toxic invasive species Heracleum sosnowskyi carries increased number of genes despite the absence of recent whole-genome duplications.</title>
        <authorList>
            <person name="Schelkunov M."/>
            <person name="Shtratnikova V."/>
            <person name="Makarenko M."/>
            <person name="Klepikova A."/>
            <person name="Omelchenko D."/>
            <person name="Novikova G."/>
            <person name="Obukhova E."/>
            <person name="Bogdanov V."/>
            <person name="Penin A."/>
            <person name="Logacheva M."/>
        </authorList>
    </citation>
    <scope>NUCLEOTIDE SEQUENCE</scope>
    <source>
        <strain evidence="3">Hsosn_3</strain>
        <tissue evidence="3">Leaf</tissue>
    </source>
</reference>
<evidence type="ECO:0000259" key="2">
    <source>
        <dbReference type="Pfam" id="PF07859"/>
    </source>
</evidence>
<keyword evidence="4" id="KW-1185">Reference proteome</keyword>
<evidence type="ECO:0000313" key="4">
    <source>
        <dbReference type="Proteomes" id="UP001237642"/>
    </source>
</evidence>
<name>A0AAD8N7H1_9APIA</name>
<evidence type="ECO:0000313" key="3">
    <source>
        <dbReference type="EMBL" id="KAK1404625.1"/>
    </source>
</evidence>
<reference evidence="3" key="2">
    <citation type="submission" date="2023-05" db="EMBL/GenBank/DDBJ databases">
        <authorList>
            <person name="Schelkunov M.I."/>
        </authorList>
    </citation>
    <scope>NUCLEOTIDE SEQUENCE</scope>
    <source>
        <strain evidence="3">Hsosn_3</strain>
        <tissue evidence="3">Leaf</tissue>
    </source>
</reference>
<comment type="similarity">
    <text evidence="1">Belongs to the 'GDXG' lipolytic enzyme family.</text>
</comment>
<dbReference type="InterPro" id="IPR050466">
    <property type="entry name" value="Carboxylest/Gibb_receptor"/>
</dbReference>
<gene>
    <name evidence="3" type="ORF">POM88_004230</name>
</gene>